<evidence type="ECO:0000256" key="4">
    <source>
        <dbReference type="ARBA" id="ARBA00022842"/>
    </source>
</evidence>
<evidence type="ECO:0000313" key="7">
    <source>
        <dbReference type="Proteomes" id="UP001589798"/>
    </source>
</evidence>
<evidence type="ECO:0000313" key="6">
    <source>
        <dbReference type="EMBL" id="MFC0205774.1"/>
    </source>
</evidence>
<organism evidence="6 7">
    <name type="scientific">Novosphingobium soli</name>
    <dbReference type="NCBI Taxonomy" id="574956"/>
    <lineage>
        <taxon>Bacteria</taxon>
        <taxon>Pseudomonadati</taxon>
        <taxon>Pseudomonadota</taxon>
        <taxon>Alphaproteobacteria</taxon>
        <taxon>Sphingomonadales</taxon>
        <taxon>Sphingomonadaceae</taxon>
        <taxon>Novosphingobium</taxon>
    </lineage>
</organism>
<dbReference type="InterPro" id="IPR040442">
    <property type="entry name" value="Pyrv_kinase-like_dom_sf"/>
</dbReference>
<dbReference type="PIRSF" id="PIRSF015582">
    <property type="entry name" value="Cit_lyase_B"/>
    <property type="match status" value="1"/>
</dbReference>
<gene>
    <name evidence="6" type="ORF">ACFFJC_16025</name>
</gene>
<dbReference type="SUPFAM" id="SSF51621">
    <property type="entry name" value="Phosphoenolpyruvate/pyruvate domain"/>
    <property type="match status" value="1"/>
</dbReference>
<dbReference type="InterPro" id="IPR015813">
    <property type="entry name" value="Pyrv/PenolPyrv_kinase-like_dom"/>
</dbReference>
<proteinExistence type="inferred from homology"/>
<comment type="similarity">
    <text evidence="2">Belongs to the HpcH/HpaI aldolase family.</text>
</comment>
<reference evidence="6 7" key="1">
    <citation type="submission" date="2024-09" db="EMBL/GenBank/DDBJ databases">
        <authorList>
            <person name="Sun Q."/>
            <person name="Mori K."/>
        </authorList>
    </citation>
    <scope>NUCLEOTIDE SEQUENCE [LARGE SCALE GENOMIC DNA]</scope>
    <source>
        <strain evidence="6 7">CCM 7706</strain>
    </source>
</reference>
<dbReference type="RefSeq" id="WP_379488500.1">
    <property type="nucleotide sequence ID" value="NZ_JBHLWK010000019.1"/>
</dbReference>
<protein>
    <submittedName>
        <fullName evidence="6">HpcH/HpaI aldolase/citrate lyase family protein</fullName>
    </submittedName>
</protein>
<dbReference type="InterPro" id="IPR005000">
    <property type="entry name" value="Aldolase/citrate-lyase_domain"/>
</dbReference>
<dbReference type="Pfam" id="PF03328">
    <property type="entry name" value="HpcH_HpaI"/>
    <property type="match status" value="1"/>
</dbReference>
<dbReference type="Proteomes" id="UP001589798">
    <property type="component" value="Unassembled WGS sequence"/>
</dbReference>
<dbReference type="PANTHER" id="PTHR32308:SF0">
    <property type="entry name" value="HPCH_HPAI ALDOLASE_CITRATE LYASE DOMAIN-CONTAINING PROTEIN"/>
    <property type="match status" value="1"/>
</dbReference>
<comment type="caution">
    <text evidence="6">The sequence shown here is derived from an EMBL/GenBank/DDBJ whole genome shotgun (WGS) entry which is preliminary data.</text>
</comment>
<keyword evidence="6" id="KW-0456">Lyase</keyword>
<dbReference type="GO" id="GO:0016829">
    <property type="term" value="F:lyase activity"/>
    <property type="evidence" value="ECO:0007669"/>
    <property type="project" value="UniProtKB-KW"/>
</dbReference>
<evidence type="ECO:0000256" key="1">
    <source>
        <dbReference type="ARBA" id="ARBA00001946"/>
    </source>
</evidence>
<keyword evidence="7" id="KW-1185">Reference proteome</keyword>
<evidence type="ECO:0000256" key="3">
    <source>
        <dbReference type="ARBA" id="ARBA00022723"/>
    </source>
</evidence>
<feature type="domain" description="HpcH/HpaI aldolase/citrate lyase" evidence="5">
    <location>
        <begin position="6"/>
        <end position="218"/>
    </location>
</feature>
<evidence type="ECO:0000259" key="5">
    <source>
        <dbReference type="Pfam" id="PF03328"/>
    </source>
</evidence>
<dbReference type="Gene3D" id="3.20.20.60">
    <property type="entry name" value="Phosphoenolpyruvate-binding domains"/>
    <property type="match status" value="1"/>
</dbReference>
<keyword evidence="3" id="KW-0479">Metal-binding</keyword>
<dbReference type="EMBL" id="JBHLWK010000019">
    <property type="protein sequence ID" value="MFC0205774.1"/>
    <property type="molecule type" value="Genomic_DNA"/>
</dbReference>
<name>A0ABV6CZD8_9SPHN</name>
<comment type="cofactor">
    <cofactor evidence="1">
        <name>Mg(2+)</name>
        <dbReference type="ChEBI" id="CHEBI:18420"/>
    </cofactor>
</comment>
<keyword evidence="4" id="KW-0460">Magnesium</keyword>
<sequence length="269" mass="28100">MSAVPRSLLFTPGSRPDRFAKAGATATEGLILDLEDAVAAADKDSAREHVAAFLSHRGAVRQQVTVRINPLSSVAGLLDLAMIARSAAAPEFVLLPKAESAEQVRLLAQVLEGAGSQARIGALVESARGVARAAELAEADARLAFVMFGAADYAADLGQDVAIYRPDHARAAIVNAAAAGGIVAIDSPFFAIDGPDALVEDCTGGRALGFHGKAAIHPSQIEAINASYTPREEERARARRILDAATDGVGVLDGEMVDIAMVRWARRID</sequence>
<accession>A0ABV6CZD8</accession>
<evidence type="ECO:0000256" key="2">
    <source>
        <dbReference type="ARBA" id="ARBA00005568"/>
    </source>
</evidence>
<dbReference type="InterPro" id="IPR011206">
    <property type="entry name" value="Citrate_lyase_beta/mcl1/mcl2"/>
</dbReference>
<dbReference type="PANTHER" id="PTHR32308">
    <property type="entry name" value="LYASE BETA SUBUNIT, PUTATIVE (AFU_ORTHOLOGUE AFUA_4G13030)-RELATED"/>
    <property type="match status" value="1"/>
</dbReference>